<proteinExistence type="predicted"/>
<keyword evidence="1" id="KW-0175">Coiled coil</keyword>
<sequence length="101" mass="11633">MFSPIPHLSFPAAYLEDVDTQRLGELEEELDRLEKELAQANIDAELATLSEQNEKIKCWRDKYETDLSQFRKDVENIAAIRDSLPNDCFKSIDIESPLFNG</sequence>
<protein>
    <submittedName>
        <fullName evidence="2">Uncharacterized protein</fullName>
    </submittedName>
</protein>
<organism evidence="2 3">
    <name type="scientific">Littorina saxatilis</name>
    <dbReference type="NCBI Taxonomy" id="31220"/>
    <lineage>
        <taxon>Eukaryota</taxon>
        <taxon>Metazoa</taxon>
        <taxon>Spiralia</taxon>
        <taxon>Lophotrochozoa</taxon>
        <taxon>Mollusca</taxon>
        <taxon>Gastropoda</taxon>
        <taxon>Caenogastropoda</taxon>
        <taxon>Littorinimorpha</taxon>
        <taxon>Littorinoidea</taxon>
        <taxon>Littorinidae</taxon>
        <taxon>Littorina</taxon>
    </lineage>
</organism>
<dbReference type="Proteomes" id="UP001374579">
    <property type="component" value="Unassembled WGS sequence"/>
</dbReference>
<feature type="coiled-coil region" evidence="1">
    <location>
        <begin position="16"/>
        <end position="50"/>
    </location>
</feature>
<comment type="caution">
    <text evidence="2">The sequence shown here is derived from an EMBL/GenBank/DDBJ whole genome shotgun (WGS) entry which is preliminary data.</text>
</comment>
<gene>
    <name evidence="2" type="ORF">V1264_006365</name>
</gene>
<dbReference type="AlphaFoldDB" id="A0AAN9AWT7"/>
<evidence type="ECO:0000256" key="1">
    <source>
        <dbReference type="SAM" id="Coils"/>
    </source>
</evidence>
<dbReference type="EMBL" id="JBAMIC010000018">
    <property type="protein sequence ID" value="KAK7094875.1"/>
    <property type="molecule type" value="Genomic_DNA"/>
</dbReference>
<name>A0AAN9AWT7_9CAEN</name>
<accession>A0AAN9AWT7</accession>
<evidence type="ECO:0000313" key="3">
    <source>
        <dbReference type="Proteomes" id="UP001374579"/>
    </source>
</evidence>
<keyword evidence="3" id="KW-1185">Reference proteome</keyword>
<evidence type="ECO:0000313" key="2">
    <source>
        <dbReference type="EMBL" id="KAK7094875.1"/>
    </source>
</evidence>
<reference evidence="2 3" key="1">
    <citation type="submission" date="2024-02" db="EMBL/GenBank/DDBJ databases">
        <title>Chromosome-scale genome assembly of the rough periwinkle Littorina saxatilis.</title>
        <authorList>
            <person name="De Jode A."/>
            <person name="Faria R."/>
            <person name="Formenti G."/>
            <person name="Sims Y."/>
            <person name="Smith T.P."/>
            <person name="Tracey A."/>
            <person name="Wood J.M.D."/>
            <person name="Zagrodzka Z.B."/>
            <person name="Johannesson K."/>
            <person name="Butlin R.K."/>
            <person name="Leder E.H."/>
        </authorList>
    </citation>
    <scope>NUCLEOTIDE SEQUENCE [LARGE SCALE GENOMIC DNA]</scope>
    <source>
        <strain evidence="2">Snail1</strain>
        <tissue evidence="2">Muscle</tissue>
    </source>
</reference>